<dbReference type="GO" id="GO:0004413">
    <property type="term" value="F:homoserine kinase activity"/>
    <property type="evidence" value="ECO:0007669"/>
    <property type="project" value="UniProtKB-EC"/>
</dbReference>
<evidence type="ECO:0000256" key="8">
    <source>
        <dbReference type="NCBIfam" id="TIGR00191"/>
    </source>
</evidence>
<keyword evidence="4 7" id="KW-0547">Nucleotide-binding</keyword>
<dbReference type="NCBIfam" id="NF002288">
    <property type="entry name" value="PRK01212.1-4"/>
    <property type="match status" value="1"/>
</dbReference>
<evidence type="ECO:0000256" key="5">
    <source>
        <dbReference type="ARBA" id="ARBA00022777"/>
    </source>
</evidence>
<dbReference type="Pfam" id="PF00288">
    <property type="entry name" value="GHMP_kinases_N"/>
    <property type="match status" value="1"/>
</dbReference>
<dbReference type="SUPFAM" id="SSF54211">
    <property type="entry name" value="Ribosomal protein S5 domain 2-like"/>
    <property type="match status" value="1"/>
</dbReference>
<evidence type="ECO:0000259" key="9">
    <source>
        <dbReference type="Pfam" id="PF00288"/>
    </source>
</evidence>
<comment type="subcellular location">
    <subcellularLocation>
        <location evidence="7">Cytoplasm</location>
    </subcellularLocation>
</comment>
<dbReference type="SUPFAM" id="SSF55060">
    <property type="entry name" value="GHMP Kinase, C-terminal domain"/>
    <property type="match status" value="1"/>
</dbReference>
<evidence type="ECO:0000256" key="2">
    <source>
        <dbReference type="ARBA" id="ARBA00022679"/>
    </source>
</evidence>
<dbReference type="InterPro" id="IPR014721">
    <property type="entry name" value="Ribsml_uS5_D2-typ_fold_subgr"/>
</dbReference>
<accession>A0ABS1WX15</accession>
<comment type="caution">
    <text evidence="11">The sequence shown here is derived from an EMBL/GenBank/DDBJ whole genome shotgun (WGS) entry which is preliminary data.</text>
</comment>
<dbReference type="InterPro" id="IPR006204">
    <property type="entry name" value="GHMP_kinase_N_dom"/>
</dbReference>
<dbReference type="InterPro" id="IPR020568">
    <property type="entry name" value="Ribosomal_Su5_D2-typ_SF"/>
</dbReference>
<dbReference type="Gene3D" id="3.30.70.890">
    <property type="entry name" value="GHMP kinase, C-terminal domain"/>
    <property type="match status" value="1"/>
</dbReference>
<comment type="similarity">
    <text evidence="7">Belongs to the GHMP kinase family. Homoserine kinase subfamily.</text>
</comment>
<dbReference type="PIRSF" id="PIRSF000676">
    <property type="entry name" value="Homoser_kin"/>
    <property type="match status" value="1"/>
</dbReference>
<evidence type="ECO:0000256" key="1">
    <source>
        <dbReference type="ARBA" id="ARBA00022605"/>
    </source>
</evidence>
<evidence type="ECO:0000259" key="10">
    <source>
        <dbReference type="Pfam" id="PF08544"/>
    </source>
</evidence>
<proteinExistence type="inferred from homology"/>
<dbReference type="EMBL" id="JAEVLS010000002">
    <property type="protein sequence ID" value="MBM0105515.1"/>
    <property type="molecule type" value="Genomic_DNA"/>
</dbReference>
<dbReference type="PANTHER" id="PTHR20861">
    <property type="entry name" value="HOMOSERINE/4-DIPHOSPHOCYTIDYL-2-C-METHYL-D-ERYTHRITOL KINASE"/>
    <property type="match status" value="1"/>
</dbReference>
<dbReference type="HAMAP" id="MF_00384">
    <property type="entry name" value="Homoser_kinase"/>
    <property type="match status" value="1"/>
</dbReference>
<feature type="domain" description="GHMP kinase C-terminal" evidence="10">
    <location>
        <begin position="218"/>
        <end position="286"/>
    </location>
</feature>
<evidence type="ECO:0000313" key="12">
    <source>
        <dbReference type="Proteomes" id="UP000661077"/>
    </source>
</evidence>
<evidence type="ECO:0000256" key="4">
    <source>
        <dbReference type="ARBA" id="ARBA00022741"/>
    </source>
</evidence>
<keyword evidence="3 7" id="KW-0791">Threonine biosynthesis</keyword>
<evidence type="ECO:0000256" key="6">
    <source>
        <dbReference type="ARBA" id="ARBA00022840"/>
    </source>
</evidence>
<dbReference type="RefSeq" id="WP_203167554.1">
    <property type="nucleotide sequence ID" value="NZ_JAEVLS010000002.1"/>
</dbReference>
<comment type="function">
    <text evidence="7">Catalyzes the ATP-dependent phosphorylation of L-homoserine to L-homoserine phosphate.</text>
</comment>
<evidence type="ECO:0000256" key="7">
    <source>
        <dbReference type="HAMAP-Rule" id="MF_00384"/>
    </source>
</evidence>
<sequence length="310" mass="32357">MSRQSATAFAPASIGNVAVGFDVLGHSFQTIGDKVTARRVATPGVTIKRITGTTVDLPLETEKNTAGMAVLSMVRDLQLDFGIELEIEKGIPLGSGLGGSAASAVAGVVAANALLAKPLTLLEQLQFALKGEQVASGSRHVDNIAPSLFGGLVLTVGIDNPNVKQIPVPPTVRCVLVHPHMVLSTREARSILSRTVDLSNVIWQTANIAGFLTGCFTSDLQLIRESLEDVIIEPQRQVLIPGFPAVKQGALGNGALGCSISGAGPTVFAWCEQQNAEAVRDAMVAGFAAQKMQSDAWISTLDAVGARIVD</sequence>
<dbReference type="Proteomes" id="UP000661077">
    <property type="component" value="Unassembled WGS sequence"/>
</dbReference>
<keyword evidence="6 7" id="KW-0067">ATP-binding</keyword>
<keyword evidence="1 7" id="KW-0028">Amino-acid biosynthesis</keyword>
<name>A0ABS1WX15_9GAMM</name>
<feature type="domain" description="GHMP kinase N-terminal" evidence="9">
    <location>
        <begin position="70"/>
        <end position="151"/>
    </location>
</feature>
<dbReference type="Gene3D" id="3.30.230.10">
    <property type="match status" value="1"/>
</dbReference>
<feature type="binding site" evidence="7">
    <location>
        <begin position="92"/>
        <end position="102"/>
    </location>
    <ligand>
        <name>ATP</name>
        <dbReference type="ChEBI" id="CHEBI:30616"/>
    </ligand>
</feature>
<protein>
    <recommendedName>
        <fullName evidence="7 8">Homoserine kinase</fullName>
        <shortName evidence="7">HK</shortName>
        <shortName evidence="7">HSK</shortName>
        <ecNumber evidence="7 8">2.7.1.39</ecNumber>
    </recommendedName>
</protein>
<keyword evidence="7" id="KW-0963">Cytoplasm</keyword>
<evidence type="ECO:0000256" key="3">
    <source>
        <dbReference type="ARBA" id="ARBA00022697"/>
    </source>
</evidence>
<keyword evidence="12" id="KW-1185">Reference proteome</keyword>
<evidence type="ECO:0000313" key="11">
    <source>
        <dbReference type="EMBL" id="MBM0105515.1"/>
    </source>
</evidence>
<dbReference type="InterPro" id="IPR036554">
    <property type="entry name" value="GHMP_kinase_C_sf"/>
</dbReference>
<dbReference type="NCBIfam" id="TIGR00191">
    <property type="entry name" value="thrB"/>
    <property type="match status" value="1"/>
</dbReference>
<organism evidence="11 12">
    <name type="scientific">Steroidobacter gossypii</name>
    <dbReference type="NCBI Taxonomy" id="2805490"/>
    <lineage>
        <taxon>Bacteria</taxon>
        <taxon>Pseudomonadati</taxon>
        <taxon>Pseudomonadota</taxon>
        <taxon>Gammaproteobacteria</taxon>
        <taxon>Steroidobacterales</taxon>
        <taxon>Steroidobacteraceae</taxon>
        <taxon>Steroidobacter</taxon>
    </lineage>
</organism>
<dbReference type="InterPro" id="IPR000870">
    <property type="entry name" value="Homoserine_kinase"/>
</dbReference>
<comment type="pathway">
    <text evidence="7">Amino-acid biosynthesis; L-threonine biosynthesis; L-threonine from L-aspartate: step 4/5.</text>
</comment>
<keyword evidence="5 7" id="KW-0418">Kinase</keyword>
<gene>
    <name evidence="7" type="primary">thrB</name>
    <name evidence="11" type="ORF">JM946_12185</name>
</gene>
<dbReference type="PANTHER" id="PTHR20861:SF1">
    <property type="entry name" value="HOMOSERINE KINASE"/>
    <property type="match status" value="1"/>
</dbReference>
<comment type="catalytic activity">
    <reaction evidence="7">
        <text>L-homoserine + ATP = O-phospho-L-homoserine + ADP + H(+)</text>
        <dbReference type="Rhea" id="RHEA:13985"/>
        <dbReference type="ChEBI" id="CHEBI:15378"/>
        <dbReference type="ChEBI" id="CHEBI:30616"/>
        <dbReference type="ChEBI" id="CHEBI:57476"/>
        <dbReference type="ChEBI" id="CHEBI:57590"/>
        <dbReference type="ChEBI" id="CHEBI:456216"/>
        <dbReference type="EC" id="2.7.1.39"/>
    </reaction>
</comment>
<dbReference type="PRINTS" id="PR00958">
    <property type="entry name" value="HOMSERKINASE"/>
</dbReference>
<reference evidence="11 12" key="1">
    <citation type="journal article" date="2021" name="Int. J. Syst. Evol. Microbiol.">
        <title>Steroidobacter gossypii sp. nov., isolated from soil of cotton cropping field.</title>
        <authorList>
            <person name="Huang R."/>
            <person name="Yang S."/>
            <person name="Zhen C."/>
            <person name="Liu W."/>
        </authorList>
    </citation>
    <scope>NUCLEOTIDE SEQUENCE [LARGE SCALE GENOMIC DNA]</scope>
    <source>
        <strain evidence="11 12">S1-65</strain>
    </source>
</reference>
<keyword evidence="2 7" id="KW-0808">Transferase</keyword>
<dbReference type="InterPro" id="IPR013750">
    <property type="entry name" value="GHMP_kinase_C_dom"/>
</dbReference>
<dbReference type="EC" id="2.7.1.39" evidence="7 8"/>
<dbReference type="Pfam" id="PF08544">
    <property type="entry name" value="GHMP_kinases_C"/>
    <property type="match status" value="1"/>
</dbReference>